<dbReference type="Gene3D" id="1.20.1070.10">
    <property type="entry name" value="Rhodopsin 7-helix transmembrane proteins"/>
    <property type="match status" value="1"/>
</dbReference>
<dbReference type="KEGG" id="ame:100577142"/>
<evidence type="ECO:0000256" key="5">
    <source>
        <dbReference type="SAM" id="Phobius"/>
    </source>
</evidence>
<sequence length="708" mass="81437">MRNFTVHVLSLFAISSLIVDYACYAFNKCCPPGEVFTGKKVICAPTPANAVELFFVNDNEGNSGYPVCEKPEHIATTPLDRLNSTSFVQNTSCIEILHEQSTPQNVPILVHCRSNEDRNEKEQLFPSQSFSKPRFLNVNRCCSSKQIFDLMTGRCETSANVNEDHLLTFLNVITKNKTQNIDIVSIRKESLQCPNSTAMFSYEIDPGDVAIFDESLKVYLWKNQTVESFTITERNSCLEVTPDFWSKGRIVVRVCRDEELCRDGNCVKKCYKSDKPKFICQEEKETNFTSNLIFYDKISNITGTPRNVTEYGVMFGLPICSNNMYLESMEDTFGTTSDGRLKLSLDDSNLWLEQDIYCLDIIQKRDDICEKNFYAVICFPESPENEIMNVVKSILQGISFIFLLLTLIVYVCLPVLQNLHGKTLMSHVASLMLGYLCLCVSPWLKDVKENTVFCSASGFLLLFSFLSAFSWLNVMCFDIWRTFGRFQGTFTRDRNHGKRFLLYCLYAWGLPMFITVSAILDDQFLILPEFLRPRFKENCWFQKYGDILYFKSVIIIQFIMNIAFFIMTAKQCSKVKAELKKVTTDSSDPRNKQFLANKSKFIMNVKLFIVMGLSWIGEIISSMFENYAPFKYQNQVFYPTDICNCIQGLLIFMLFVVKHRVYQALRKRLGLDEKEKFGYRTTLQDPFKMRKSVSNSTLTSTFAVSSIP</sequence>
<dbReference type="GeneID" id="100577142"/>
<dbReference type="PANTHER" id="PTHR46953:SF1">
    <property type="entry name" value="G-PROTEIN COUPLED RECEPTOR MTH-LIKE 1-RELATED"/>
    <property type="match status" value="1"/>
</dbReference>
<dbReference type="GO" id="GO:0007166">
    <property type="term" value="P:cell surface receptor signaling pathway"/>
    <property type="evidence" value="ECO:0007669"/>
    <property type="project" value="InterPro"/>
</dbReference>
<evidence type="ECO:0000313" key="8">
    <source>
        <dbReference type="EnsemblMetazoa" id="XP_026302035"/>
    </source>
</evidence>
<dbReference type="Proteomes" id="UP000005203">
    <property type="component" value="Linkage group LG1"/>
</dbReference>
<keyword evidence="3 5" id="KW-1133">Transmembrane helix</keyword>
<dbReference type="AlphaFoldDB" id="A0A7M7MWE6"/>
<dbReference type="GO" id="GO:0016020">
    <property type="term" value="C:membrane"/>
    <property type="evidence" value="ECO:0007669"/>
    <property type="project" value="UniProtKB-SubCell"/>
</dbReference>
<feature type="transmembrane region" description="Helical" evidence="5">
    <location>
        <begin position="428"/>
        <end position="444"/>
    </location>
</feature>
<dbReference type="PANTHER" id="PTHR46953">
    <property type="entry name" value="G-PROTEIN COUPLED RECEPTOR MTH-LIKE 1-RELATED"/>
    <property type="match status" value="1"/>
</dbReference>
<evidence type="ECO:0000313" key="9">
    <source>
        <dbReference type="Proteomes" id="UP000005203"/>
    </source>
</evidence>
<dbReference type="InterPro" id="IPR017981">
    <property type="entry name" value="GPCR_2-like_7TM"/>
</dbReference>
<reference evidence="8" key="1">
    <citation type="submission" date="2021-01" db="UniProtKB">
        <authorList>
            <consortium name="EnsemblMetazoa"/>
        </authorList>
    </citation>
    <scope>IDENTIFICATION</scope>
    <source>
        <strain evidence="8">DH4</strain>
    </source>
</reference>
<dbReference type="PROSITE" id="PS50261">
    <property type="entry name" value="G_PROTEIN_RECEP_F2_4"/>
    <property type="match status" value="1"/>
</dbReference>
<dbReference type="InterPro" id="IPR000832">
    <property type="entry name" value="GPCR_2_secretin-like"/>
</dbReference>
<feature type="transmembrane region" description="Helical" evidence="5">
    <location>
        <begin position="456"/>
        <end position="480"/>
    </location>
</feature>
<feature type="transmembrane region" description="Helical" evidence="5">
    <location>
        <begin position="547"/>
        <end position="567"/>
    </location>
</feature>
<accession>A0A8B8HDC5</accession>
<reference evidence="9" key="3">
    <citation type="submission" date="2025-05" db="UniProtKB">
        <authorList>
            <consortium name="RefSeq"/>
        </authorList>
    </citation>
    <scope>NUCLEOTIDE SEQUENCE [LARGE SCALE GENOMIC DNA]</scope>
    <source>
        <strain evidence="9">DH4</strain>
    </source>
</reference>
<feature type="signal peptide" evidence="6">
    <location>
        <begin position="1"/>
        <end position="25"/>
    </location>
</feature>
<keyword evidence="4 5" id="KW-0472">Membrane</keyword>
<evidence type="ECO:0000256" key="3">
    <source>
        <dbReference type="ARBA" id="ARBA00022989"/>
    </source>
</evidence>
<evidence type="ECO:0000256" key="6">
    <source>
        <dbReference type="SAM" id="SignalP"/>
    </source>
</evidence>
<keyword evidence="9" id="KW-1185">Reference proteome</keyword>
<feature type="chain" id="PRO_5044660746" evidence="6">
    <location>
        <begin position="26"/>
        <end position="708"/>
    </location>
</feature>
<dbReference type="EnsemblMetazoa" id="XM_026446250">
    <property type="protein sequence ID" value="XP_026302035"/>
    <property type="gene ID" value="LOC100577142"/>
</dbReference>
<dbReference type="InterPro" id="IPR052808">
    <property type="entry name" value="GPCR_Mth-like"/>
</dbReference>
<dbReference type="RefSeq" id="XP_026302035.1">
    <property type="nucleotide sequence ID" value="XM_026446250.1"/>
</dbReference>
<dbReference type="CDD" id="cd15039">
    <property type="entry name" value="7tmB3_Methuselah-like"/>
    <property type="match status" value="1"/>
</dbReference>
<name>A0A7M7MWE6_APIME</name>
<keyword evidence="10" id="KW-0675">Receptor</keyword>
<evidence type="ECO:0000256" key="4">
    <source>
        <dbReference type="ARBA" id="ARBA00023136"/>
    </source>
</evidence>
<feature type="transmembrane region" description="Helical" evidence="5">
    <location>
        <begin position="394"/>
        <end position="416"/>
    </location>
</feature>
<evidence type="ECO:0000313" key="10">
    <source>
        <dbReference type="RefSeq" id="XP_026302035.1"/>
    </source>
</evidence>
<feature type="transmembrane region" description="Helical" evidence="5">
    <location>
        <begin position="636"/>
        <end position="657"/>
    </location>
</feature>
<evidence type="ECO:0000256" key="2">
    <source>
        <dbReference type="ARBA" id="ARBA00022692"/>
    </source>
</evidence>
<accession>A0A7M7MWE6</accession>
<evidence type="ECO:0000256" key="1">
    <source>
        <dbReference type="ARBA" id="ARBA00004141"/>
    </source>
</evidence>
<proteinExistence type="predicted"/>
<gene>
    <name evidence="10" type="primary">LOC100577142</name>
</gene>
<protein>
    <submittedName>
        <fullName evidence="10">G-protein coupled receptor Mth</fullName>
    </submittedName>
</protein>
<feature type="transmembrane region" description="Helical" evidence="5">
    <location>
        <begin position="500"/>
        <end position="520"/>
    </location>
</feature>
<reference evidence="10" key="2">
    <citation type="submission" date="2025-04" db="UniProtKB">
        <authorList>
            <consortium name="RefSeq"/>
        </authorList>
    </citation>
    <scope>IDENTIFICATION</scope>
    <source>
        <strain evidence="10">DH4</strain>
        <tissue evidence="10">Whole body</tissue>
    </source>
</reference>
<evidence type="ECO:0000259" key="7">
    <source>
        <dbReference type="PROSITE" id="PS50261"/>
    </source>
</evidence>
<keyword evidence="2 5" id="KW-0812">Transmembrane</keyword>
<keyword evidence="6" id="KW-0732">Signal</keyword>
<feature type="domain" description="G-protein coupled receptors family 2 profile 2" evidence="7">
    <location>
        <begin position="388"/>
        <end position="659"/>
    </location>
</feature>
<organism evidence="8">
    <name type="scientific">Apis mellifera</name>
    <name type="common">Honeybee</name>
    <dbReference type="NCBI Taxonomy" id="7460"/>
    <lineage>
        <taxon>Eukaryota</taxon>
        <taxon>Metazoa</taxon>
        <taxon>Ecdysozoa</taxon>
        <taxon>Arthropoda</taxon>
        <taxon>Hexapoda</taxon>
        <taxon>Insecta</taxon>
        <taxon>Pterygota</taxon>
        <taxon>Neoptera</taxon>
        <taxon>Endopterygota</taxon>
        <taxon>Hymenoptera</taxon>
        <taxon>Apocrita</taxon>
        <taxon>Aculeata</taxon>
        <taxon>Apoidea</taxon>
        <taxon>Anthophila</taxon>
        <taxon>Apidae</taxon>
        <taxon>Apis</taxon>
    </lineage>
</organism>
<dbReference type="GO" id="GO:0004930">
    <property type="term" value="F:G protein-coupled receptor activity"/>
    <property type="evidence" value="ECO:0007669"/>
    <property type="project" value="InterPro"/>
</dbReference>
<dbReference type="Pfam" id="PF00002">
    <property type="entry name" value="7tm_2"/>
    <property type="match status" value="1"/>
</dbReference>
<feature type="transmembrane region" description="Helical" evidence="5">
    <location>
        <begin position="601"/>
        <end position="624"/>
    </location>
</feature>
<dbReference type="OrthoDB" id="7683403at2759"/>
<comment type="subcellular location">
    <subcellularLocation>
        <location evidence="1">Membrane</location>
        <topology evidence="1">Multi-pass membrane protein</topology>
    </subcellularLocation>
</comment>